<organism evidence="9 10">
    <name type="scientific">Dyella dinghuensis</name>
    <dbReference type="NCBI Taxonomy" id="1920169"/>
    <lineage>
        <taxon>Bacteria</taxon>
        <taxon>Pseudomonadati</taxon>
        <taxon>Pseudomonadota</taxon>
        <taxon>Gammaproteobacteria</taxon>
        <taxon>Lysobacterales</taxon>
        <taxon>Rhodanobacteraceae</taxon>
        <taxon>Dyella</taxon>
    </lineage>
</organism>
<dbReference type="Proteomes" id="UP000267077">
    <property type="component" value="Unassembled WGS sequence"/>
</dbReference>
<evidence type="ECO:0000313" key="10">
    <source>
        <dbReference type="Proteomes" id="UP000267077"/>
    </source>
</evidence>
<keyword evidence="3 7" id="KW-0812">Transmembrane</keyword>
<dbReference type="AlphaFoldDB" id="A0A3S0WNW8"/>
<dbReference type="Pfam" id="PF02683">
    <property type="entry name" value="DsbD_TM"/>
    <property type="match status" value="1"/>
</dbReference>
<dbReference type="PANTHER" id="PTHR31272:SF9">
    <property type="entry name" value="BLL1027 PROTEIN"/>
    <property type="match status" value="1"/>
</dbReference>
<evidence type="ECO:0000256" key="5">
    <source>
        <dbReference type="ARBA" id="ARBA00022989"/>
    </source>
</evidence>
<evidence type="ECO:0000256" key="4">
    <source>
        <dbReference type="ARBA" id="ARBA00022748"/>
    </source>
</evidence>
<evidence type="ECO:0000259" key="8">
    <source>
        <dbReference type="Pfam" id="PF02683"/>
    </source>
</evidence>
<keyword evidence="6 7" id="KW-0472">Membrane</keyword>
<feature type="transmembrane region" description="Helical" evidence="7">
    <location>
        <begin position="159"/>
        <end position="181"/>
    </location>
</feature>
<evidence type="ECO:0000256" key="2">
    <source>
        <dbReference type="ARBA" id="ARBA00006143"/>
    </source>
</evidence>
<sequence length="241" mass="24965">MSGSLNPLVAYAAGVLTILSPCVIPLVPIVLGSAAQRHRFGPLALAIGLVASFTLAGFLIATVGASIGLDGDRVRKISAILLLLVGIALLIPRAQGWLEHIMGPLASWAGERQARLERFGLAGQAGIGVLLGLVWSPCVGPTLGAATVLAAQGKNLGEVAFVMLAFALGIATVLVAMAMATQKLMSRWRARLMNASTRGRRILGALMLLVGVLIITGTDHALEAIVIGILPDWVTNLTTSL</sequence>
<evidence type="ECO:0000256" key="6">
    <source>
        <dbReference type="ARBA" id="ARBA00023136"/>
    </source>
</evidence>
<comment type="caution">
    <text evidence="9">The sequence shown here is derived from an EMBL/GenBank/DDBJ whole genome shotgun (WGS) entry which is preliminary data.</text>
</comment>
<reference evidence="9 10" key="1">
    <citation type="submission" date="2018-12" db="EMBL/GenBank/DDBJ databases">
        <title>Dyella dinghuensis sp. nov. DHOA06 and Dyella choica sp. nov. 4M-K27, isolated from forest soil.</title>
        <authorList>
            <person name="Qiu L.-H."/>
            <person name="Gao Z.-H."/>
        </authorList>
    </citation>
    <scope>NUCLEOTIDE SEQUENCE [LARGE SCALE GENOMIC DNA]</scope>
    <source>
        <strain evidence="9 10">DHOA06</strain>
    </source>
</reference>
<keyword evidence="10" id="KW-1185">Reference proteome</keyword>
<dbReference type="InterPro" id="IPR003834">
    <property type="entry name" value="Cyt_c_assmbl_TM_dom"/>
</dbReference>
<dbReference type="RefSeq" id="WP_126673226.1">
    <property type="nucleotide sequence ID" value="NZ_RYZR01000005.1"/>
</dbReference>
<proteinExistence type="inferred from homology"/>
<comment type="subcellular location">
    <subcellularLocation>
        <location evidence="1">Membrane</location>
        <topology evidence="1">Multi-pass membrane protein</topology>
    </subcellularLocation>
</comment>
<comment type="similarity">
    <text evidence="2">Belongs to the DsbD family.</text>
</comment>
<feature type="transmembrane region" description="Helical" evidence="7">
    <location>
        <begin position="119"/>
        <end position="139"/>
    </location>
</feature>
<evidence type="ECO:0000256" key="1">
    <source>
        <dbReference type="ARBA" id="ARBA00004141"/>
    </source>
</evidence>
<keyword evidence="5 7" id="KW-1133">Transmembrane helix</keyword>
<dbReference type="PANTHER" id="PTHR31272">
    <property type="entry name" value="CYTOCHROME C-TYPE BIOGENESIS PROTEIN HI_1454-RELATED"/>
    <property type="match status" value="1"/>
</dbReference>
<dbReference type="OrthoDB" id="9811352at2"/>
<dbReference type="EMBL" id="RYZR01000005">
    <property type="protein sequence ID" value="RUL63945.1"/>
    <property type="molecule type" value="Genomic_DNA"/>
</dbReference>
<feature type="transmembrane region" description="Helical" evidence="7">
    <location>
        <begin position="77"/>
        <end position="98"/>
    </location>
</feature>
<feature type="transmembrane region" description="Helical" evidence="7">
    <location>
        <begin position="202"/>
        <end position="230"/>
    </location>
</feature>
<feature type="transmembrane region" description="Helical" evidence="7">
    <location>
        <begin position="43"/>
        <end position="65"/>
    </location>
</feature>
<evidence type="ECO:0000313" key="9">
    <source>
        <dbReference type="EMBL" id="RUL63945.1"/>
    </source>
</evidence>
<evidence type="ECO:0000256" key="7">
    <source>
        <dbReference type="SAM" id="Phobius"/>
    </source>
</evidence>
<feature type="transmembrane region" description="Helical" evidence="7">
    <location>
        <begin position="12"/>
        <end position="31"/>
    </location>
</feature>
<keyword evidence="4" id="KW-0201">Cytochrome c-type biogenesis</keyword>
<protein>
    <submittedName>
        <fullName evidence="9">Cytochrome c biogenesis protein CcdA</fullName>
    </submittedName>
</protein>
<gene>
    <name evidence="9" type="ORF">EKH79_07705</name>
</gene>
<name>A0A3S0WNW8_9GAMM</name>
<dbReference type="InterPro" id="IPR051790">
    <property type="entry name" value="Cytochrome_c-biogenesis_DsbD"/>
</dbReference>
<feature type="domain" description="Cytochrome C biogenesis protein transmembrane" evidence="8">
    <location>
        <begin position="11"/>
        <end position="215"/>
    </location>
</feature>
<accession>A0A3S0WNW8</accession>
<evidence type="ECO:0000256" key="3">
    <source>
        <dbReference type="ARBA" id="ARBA00022692"/>
    </source>
</evidence>